<protein>
    <submittedName>
        <fullName evidence="13">Peptidase domain-containing ABC transporter</fullName>
    </submittedName>
</protein>
<comment type="subcellular location">
    <subcellularLocation>
        <location evidence="1">Cell membrane</location>
        <topology evidence="1">Multi-pass membrane protein</topology>
    </subcellularLocation>
</comment>
<keyword evidence="5" id="KW-0547">Nucleotide-binding</keyword>
<evidence type="ECO:0000313" key="13">
    <source>
        <dbReference type="EMBL" id="TEA26269.1"/>
    </source>
</evidence>
<dbReference type="PROSITE" id="PS50929">
    <property type="entry name" value="ABC_TM1F"/>
    <property type="match status" value="1"/>
</dbReference>
<feature type="domain" description="ABC transmembrane type-1" evidence="11">
    <location>
        <begin position="179"/>
        <end position="458"/>
    </location>
</feature>
<dbReference type="GO" id="GO:0008234">
    <property type="term" value="F:cysteine-type peptidase activity"/>
    <property type="evidence" value="ECO:0007669"/>
    <property type="project" value="InterPro"/>
</dbReference>
<dbReference type="GO" id="GO:0016887">
    <property type="term" value="F:ATP hydrolysis activity"/>
    <property type="evidence" value="ECO:0007669"/>
    <property type="project" value="InterPro"/>
</dbReference>
<dbReference type="InterPro" id="IPR036640">
    <property type="entry name" value="ABC1_TM_sf"/>
</dbReference>
<evidence type="ECO:0000256" key="1">
    <source>
        <dbReference type="ARBA" id="ARBA00004651"/>
    </source>
</evidence>
<dbReference type="InterPro" id="IPR011527">
    <property type="entry name" value="ABC1_TM_dom"/>
</dbReference>
<evidence type="ECO:0000313" key="14">
    <source>
        <dbReference type="Proteomes" id="UP000506160"/>
    </source>
</evidence>
<dbReference type="CDD" id="cd02419">
    <property type="entry name" value="Peptidase_C39C"/>
    <property type="match status" value="1"/>
</dbReference>
<dbReference type="GO" id="GO:0034040">
    <property type="term" value="F:ATPase-coupled lipid transmembrane transporter activity"/>
    <property type="evidence" value="ECO:0007669"/>
    <property type="project" value="TreeGrafter"/>
</dbReference>
<evidence type="ECO:0000256" key="4">
    <source>
        <dbReference type="ARBA" id="ARBA00022692"/>
    </source>
</evidence>
<dbReference type="GO" id="GO:0140359">
    <property type="term" value="F:ABC-type transporter activity"/>
    <property type="evidence" value="ECO:0007669"/>
    <property type="project" value="InterPro"/>
</dbReference>
<dbReference type="Proteomes" id="UP000506160">
    <property type="component" value="Unassembled WGS sequence"/>
</dbReference>
<keyword evidence="3" id="KW-1003">Cell membrane</keyword>
<dbReference type="Gene3D" id="3.90.70.10">
    <property type="entry name" value="Cysteine proteinases"/>
    <property type="match status" value="1"/>
</dbReference>
<dbReference type="InterPro" id="IPR005074">
    <property type="entry name" value="Peptidase_C39"/>
</dbReference>
<dbReference type="Pfam" id="PF03412">
    <property type="entry name" value="Peptidase_C39"/>
    <property type="match status" value="1"/>
</dbReference>
<sequence length="710" mass="80113">MDKMLFQKVVDKLQLNWRIKLPQILQSESAECGLACLAMICHYYGLSIDLFNLRQQFGFSSKGASLSVIRAIAESIGLKSRALSLDINELKELKRPCILHWNMNHFVVLVAVRRNSIVVHDPAFGRRDISLKETSAAFTGVALELWPDKGFETATVKTRIKLNALFKSITGLPEALLKIFCLSVLIEVVNLLLPVGTQLVTDYAIEARDHSLLSLICLGLTCTLFFRTLTSIGRTWISIMLSTLVDIQWKNTLFDHLMKLPLAFFEKRSLGDIQSRFASLDVIRETFINSIISVIIDCIMVFGLLIMMFFYGNWLLWIVIGFTIIYAIIRMVTYRYNLTLSEEQIVKSAKCNSHFMETLYGMLTVKALGIADKRAMHWLNLNIDAANSNIKLTRFNMLIGGINTFLATIDQIIILWLGAMLVIDNAMTLGMFFAFNAYRDQFTERASNLIDVGISFKMLSLHNERISDIAFTEAEAEKTEKRWVESNIPVSLEIRNLSFQYDPLSLPVFEQLNFNIEAGSSVAIIGPSGVGKTTLLKVMSGLLQPTQGEVLVNGLDINKLGLNNYRQMIACVLQEDRLFSGSLFDNIAAFDQDIDHERVKRCAEHCNLDQEIMAMPMGYETLIGELGTGLSGGQKQRLLIARALYRRPNILFMDEATSHLDLENESVINQSMRSLNITRIIIAHRPSTIASAERVIALPEGEEIIWKNHQ</sequence>
<gene>
    <name evidence="13" type="ORF">O970_09630</name>
</gene>
<dbReference type="FunFam" id="3.40.50.300:FF:000299">
    <property type="entry name" value="ABC transporter ATP-binding protein/permease"/>
    <property type="match status" value="1"/>
</dbReference>
<evidence type="ECO:0000256" key="7">
    <source>
        <dbReference type="ARBA" id="ARBA00022989"/>
    </source>
</evidence>
<accession>A0AB94IA62</accession>
<dbReference type="Pfam" id="PF00664">
    <property type="entry name" value="ABC_membrane"/>
    <property type="match status" value="1"/>
</dbReference>
<feature type="transmembrane region" description="Helical" evidence="9">
    <location>
        <begin position="213"/>
        <end position="230"/>
    </location>
</feature>
<dbReference type="PROSITE" id="PS00211">
    <property type="entry name" value="ABC_TRANSPORTER_1"/>
    <property type="match status" value="1"/>
</dbReference>
<keyword evidence="8 9" id="KW-0472">Membrane</keyword>
<feature type="transmembrane region" description="Helical" evidence="9">
    <location>
        <begin position="175"/>
        <end position="193"/>
    </location>
</feature>
<evidence type="ECO:0000256" key="8">
    <source>
        <dbReference type="ARBA" id="ARBA00023136"/>
    </source>
</evidence>
<evidence type="ECO:0000259" key="12">
    <source>
        <dbReference type="PROSITE" id="PS50990"/>
    </source>
</evidence>
<organism evidence="13 14">
    <name type="scientific">Candidatus Schmidhempelia bombi str. Bimp</name>
    <dbReference type="NCBI Taxonomy" id="1387197"/>
    <lineage>
        <taxon>Bacteria</taxon>
        <taxon>Pseudomonadati</taxon>
        <taxon>Pseudomonadota</taxon>
        <taxon>Gammaproteobacteria</taxon>
        <taxon>Orbales</taxon>
        <taxon>Orbaceae</taxon>
        <taxon>Candidatus Schmidhempelia</taxon>
    </lineage>
</organism>
<reference evidence="13 14" key="1">
    <citation type="journal article" date="2014" name="Appl. Environ. Microbiol.">
        <title>Genomic features of a bumble bee symbiont reflect its host environment.</title>
        <authorList>
            <person name="Martinson V.G."/>
            <person name="Magoc T."/>
            <person name="Koch H."/>
            <person name="Salzberg S.L."/>
            <person name="Moran N.A."/>
        </authorList>
    </citation>
    <scope>NUCLEOTIDE SEQUENCE [LARGE SCALE GENOMIC DNA]</scope>
    <source>
        <strain evidence="13 14">Bimp</strain>
    </source>
</reference>
<dbReference type="GO" id="GO:0005886">
    <property type="term" value="C:plasma membrane"/>
    <property type="evidence" value="ECO:0007669"/>
    <property type="project" value="UniProtKB-SubCell"/>
</dbReference>
<evidence type="ECO:0000256" key="2">
    <source>
        <dbReference type="ARBA" id="ARBA00022448"/>
    </source>
</evidence>
<feature type="domain" description="Peptidase C39" evidence="12">
    <location>
        <begin position="26"/>
        <end position="145"/>
    </location>
</feature>
<dbReference type="RefSeq" id="WP_133459481.1">
    <property type="nucleotide sequence ID" value="NZ_AWGA01000125.1"/>
</dbReference>
<evidence type="ECO:0000256" key="6">
    <source>
        <dbReference type="ARBA" id="ARBA00022840"/>
    </source>
</evidence>
<dbReference type="SUPFAM" id="SSF90123">
    <property type="entry name" value="ABC transporter transmembrane region"/>
    <property type="match status" value="1"/>
</dbReference>
<dbReference type="EMBL" id="AWGA01000125">
    <property type="protein sequence ID" value="TEA26269.1"/>
    <property type="molecule type" value="Genomic_DNA"/>
</dbReference>
<dbReference type="GO" id="GO:0006508">
    <property type="term" value="P:proteolysis"/>
    <property type="evidence" value="ECO:0007669"/>
    <property type="project" value="InterPro"/>
</dbReference>
<evidence type="ECO:0000259" key="11">
    <source>
        <dbReference type="PROSITE" id="PS50929"/>
    </source>
</evidence>
<keyword evidence="4 9" id="KW-0812">Transmembrane</keyword>
<feature type="transmembrane region" description="Helical" evidence="9">
    <location>
        <begin position="286"/>
        <end position="308"/>
    </location>
</feature>
<dbReference type="InterPro" id="IPR003593">
    <property type="entry name" value="AAA+_ATPase"/>
</dbReference>
<proteinExistence type="predicted"/>
<evidence type="ECO:0000256" key="5">
    <source>
        <dbReference type="ARBA" id="ARBA00022741"/>
    </source>
</evidence>
<dbReference type="GO" id="GO:0005524">
    <property type="term" value="F:ATP binding"/>
    <property type="evidence" value="ECO:0007669"/>
    <property type="project" value="UniProtKB-KW"/>
</dbReference>
<dbReference type="Gene3D" id="3.40.50.300">
    <property type="entry name" value="P-loop containing nucleotide triphosphate hydrolases"/>
    <property type="match status" value="1"/>
</dbReference>
<dbReference type="SMART" id="SM00382">
    <property type="entry name" value="AAA"/>
    <property type="match status" value="1"/>
</dbReference>
<dbReference type="InterPro" id="IPR003439">
    <property type="entry name" value="ABC_transporter-like_ATP-bd"/>
</dbReference>
<dbReference type="Pfam" id="PF00005">
    <property type="entry name" value="ABC_tran"/>
    <property type="match status" value="1"/>
</dbReference>
<dbReference type="CDD" id="cd18567">
    <property type="entry name" value="ABC_6TM_CvaB_RaxB_like"/>
    <property type="match status" value="1"/>
</dbReference>
<dbReference type="AlphaFoldDB" id="A0AB94IA62"/>
<evidence type="ECO:0000256" key="9">
    <source>
        <dbReference type="SAM" id="Phobius"/>
    </source>
</evidence>
<name>A0AB94IA62_9GAMM</name>
<dbReference type="InterPro" id="IPR027417">
    <property type="entry name" value="P-loop_NTPase"/>
</dbReference>
<keyword evidence="2" id="KW-0813">Transport</keyword>
<dbReference type="InterPro" id="IPR017871">
    <property type="entry name" value="ABC_transporter-like_CS"/>
</dbReference>
<comment type="caution">
    <text evidence="13">The sequence shown here is derived from an EMBL/GenBank/DDBJ whole genome shotgun (WGS) entry which is preliminary data.</text>
</comment>
<feature type="domain" description="ABC transporter" evidence="10">
    <location>
        <begin position="492"/>
        <end position="710"/>
    </location>
</feature>
<evidence type="ECO:0000256" key="3">
    <source>
        <dbReference type="ARBA" id="ARBA00022475"/>
    </source>
</evidence>
<keyword evidence="14" id="KW-1185">Reference proteome</keyword>
<dbReference type="PANTHER" id="PTHR24221:SF606">
    <property type="entry name" value="COLICIN V SECRETION-PROCESSING ATP-BINDING PROTEIN"/>
    <property type="match status" value="1"/>
</dbReference>
<dbReference type="SUPFAM" id="SSF52540">
    <property type="entry name" value="P-loop containing nucleoside triphosphate hydrolases"/>
    <property type="match status" value="1"/>
</dbReference>
<dbReference type="PANTHER" id="PTHR24221">
    <property type="entry name" value="ATP-BINDING CASSETTE SUB-FAMILY B"/>
    <property type="match status" value="1"/>
</dbReference>
<dbReference type="Gene3D" id="1.20.1560.10">
    <property type="entry name" value="ABC transporter type 1, transmembrane domain"/>
    <property type="match status" value="1"/>
</dbReference>
<dbReference type="PROSITE" id="PS50990">
    <property type="entry name" value="PEPTIDASE_C39"/>
    <property type="match status" value="1"/>
</dbReference>
<feature type="transmembrane region" description="Helical" evidence="9">
    <location>
        <begin position="314"/>
        <end position="332"/>
    </location>
</feature>
<dbReference type="PROSITE" id="PS50893">
    <property type="entry name" value="ABC_TRANSPORTER_2"/>
    <property type="match status" value="1"/>
</dbReference>
<keyword evidence="6" id="KW-0067">ATP-binding</keyword>
<keyword evidence="7 9" id="KW-1133">Transmembrane helix</keyword>
<evidence type="ECO:0000259" key="10">
    <source>
        <dbReference type="PROSITE" id="PS50893"/>
    </source>
</evidence>
<dbReference type="InterPro" id="IPR033838">
    <property type="entry name" value="CvaB_peptidase"/>
</dbReference>
<dbReference type="InterPro" id="IPR039421">
    <property type="entry name" value="Type_1_exporter"/>
</dbReference>